<dbReference type="GO" id="GO:0016903">
    <property type="term" value="F:oxidoreductase activity, acting on the aldehyde or oxo group of donors"/>
    <property type="evidence" value="ECO:0007669"/>
    <property type="project" value="InterPro"/>
</dbReference>
<dbReference type="AlphaFoldDB" id="A0A538T396"/>
<dbReference type="SUPFAM" id="SSF53323">
    <property type="entry name" value="Pyruvate-ferredoxin oxidoreductase, PFOR, domain III"/>
    <property type="match status" value="1"/>
</dbReference>
<comment type="caution">
    <text evidence="4">The sequence shown here is derived from an EMBL/GenBank/DDBJ whole genome shotgun (WGS) entry which is preliminary data.</text>
</comment>
<evidence type="ECO:0000313" key="4">
    <source>
        <dbReference type="EMBL" id="TMQ58093.1"/>
    </source>
</evidence>
<dbReference type="Pfam" id="PF01558">
    <property type="entry name" value="POR"/>
    <property type="match status" value="1"/>
</dbReference>
<protein>
    <submittedName>
        <fullName evidence="4">Indolepyruvate oxidoreductase subunit beta family protein</fullName>
    </submittedName>
</protein>
<name>A0A538T396_UNCEI</name>
<feature type="domain" description="DUF6537" evidence="3">
    <location>
        <begin position="258"/>
        <end position="456"/>
    </location>
</feature>
<dbReference type="Pfam" id="PF20169">
    <property type="entry name" value="DUF6537"/>
    <property type="match status" value="1"/>
</dbReference>
<dbReference type="PANTHER" id="PTHR43854:SF1">
    <property type="entry name" value="INDOLEPYRUVATE OXIDOREDUCTASE SUBUNIT IORB"/>
    <property type="match status" value="1"/>
</dbReference>
<organism evidence="4 5">
    <name type="scientific">Eiseniibacteriota bacterium</name>
    <dbReference type="NCBI Taxonomy" id="2212470"/>
    <lineage>
        <taxon>Bacteria</taxon>
        <taxon>Candidatus Eiseniibacteriota</taxon>
    </lineage>
</organism>
<reference evidence="4 5" key="1">
    <citation type="journal article" date="2019" name="Nat. Microbiol.">
        <title>Mediterranean grassland soil C-N compound turnover is dependent on rainfall and depth, and is mediated by genomically divergent microorganisms.</title>
        <authorList>
            <person name="Diamond S."/>
            <person name="Andeer P.F."/>
            <person name="Li Z."/>
            <person name="Crits-Christoph A."/>
            <person name="Burstein D."/>
            <person name="Anantharaman K."/>
            <person name="Lane K.R."/>
            <person name="Thomas B.C."/>
            <person name="Pan C."/>
            <person name="Northen T.R."/>
            <person name="Banfield J.F."/>
        </authorList>
    </citation>
    <scope>NUCLEOTIDE SEQUENCE [LARGE SCALE GENOMIC DNA]</scope>
    <source>
        <strain evidence="4">WS_2</strain>
    </source>
</reference>
<evidence type="ECO:0000256" key="1">
    <source>
        <dbReference type="ARBA" id="ARBA00023002"/>
    </source>
</evidence>
<keyword evidence="1" id="KW-0560">Oxidoreductase</keyword>
<feature type="non-terminal residue" evidence="4">
    <location>
        <position position="463"/>
    </location>
</feature>
<proteinExistence type="predicted"/>
<dbReference type="NCBIfam" id="NF006179">
    <property type="entry name" value="PRK08312.1"/>
    <property type="match status" value="1"/>
</dbReference>
<keyword evidence="4" id="KW-0670">Pyruvate</keyword>
<dbReference type="InterPro" id="IPR046667">
    <property type="entry name" value="DUF6537"/>
</dbReference>
<sequence>MSQVKRPISILIAALGGQGGGVLTEWLVGAAAHAGYPAQSTSIPGVAQRTGATTYYVEVFPERRAAGLPEPVFSLYPTPGDVDVIIASEFLEAGRTLEMDYASPGRTTLIASTHRLFAIGEKTALGNGEFPRERLEDTARQLTRRLIVFDALRTARRAQSEVNAVLLGALAAARILPMTVADFEAAIRDGGVAVERNLAGLTSGMEIVESGSEAPAVMTAAPPWAELKPERAAALGRAGAAFRALTDRVEAEFPRDLHRTLGEAIARLIDYQDARYAELFLGRVRRVRAVDPGTRLSEIFARRLAVWMAYEDAIRVADLKTRRARFERIRRENGVGGGATVVVTDYLKPDLDEIYGILPAAIGAPIARWAERRWPGGRPTLPQHVRTTSVLGFLRVWGLGRLRFLRPSSLRYQRESALMARWERAVLEAAALDYALGCEVADLAAVVKGYGEVRRRLSRGLER</sequence>
<evidence type="ECO:0000259" key="3">
    <source>
        <dbReference type="Pfam" id="PF20169"/>
    </source>
</evidence>
<gene>
    <name evidence="4" type="ORF">E6K72_03015</name>
</gene>
<evidence type="ECO:0000259" key="2">
    <source>
        <dbReference type="Pfam" id="PF01558"/>
    </source>
</evidence>
<dbReference type="Proteomes" id="UP000317716">
    <property type="component" value="Unassembled WGS sequence"/>
</dbReference>
<dbReference type="InterPro" id="IPR002869">
    <property type="entry name" value="Pyrv_flavodox_OxRed_cen"/>
</dbReference>
<dbReference type="InterPro" id="IPR052198">
    <property type="entry name" value="IorB_Oxidoreductase"/>
</dbReference>
<dbReference type="EMBL" id="VBOS01000091">
    <property type="protein sequence ID" value="TMQ58093.1"/>
    <property type="molecule type" value="Genomic_DNA"/>
</dbReference>
<evidence type="ECO:0000313" key="5">
    <source>
        <dbReference type="Proteomes" id="UP000317716"/>
    </source>
</evidence>
<dbReference type="InterPro" id="IPR019752">
    <property type="entry name" value="Pyrv/ketoisovalerate_OxRed_cat"/>
</dbReference>
<feature type="domain" description="Pyruvate/ketoisovalerate oxidoreductase catalytic" evidence="2">
    <location>
        <begin position="16"/>
        <end position="206"/>
    </location>
</feature>
<accession>A0A538T396</accession>
<dbReference type="PANTHER" id="PTHR43854">
    <property type="entry name" value="INDOLEPYRUVATE OXIDOREDUCTASE SUBUNIT IORB"/>
    <property type="match status" value="1"/>
</dbReference>
<dbReference type="Gene3D" id="3.40.920.10">
    <property type="entry name" value="Pyruvate-ferredoxin oxidoreductase, PFOR, domain III"/>
    <property type="match status" value="1"/>
</dbReference>